<protein>
    <recommendedName>
        <fullName evidence="3">Prolow-density lipoprotein receptor-related protein 1-like beta-propeller domain-containing protein</fullName>
    </recommendedName>
</protein>
<comment type="similarity">
    <text evidence="1">Belongs to the TolB family.</text>
</comment>
<dbReference type="InterPro" id="IPR032485">
    <property type="entry name" value="LRP1-like_beta_prop"/>
</dbReference>
<dbReference type="Gene3D" id="2.60.120.200">
    <property type="match status" value="1"/>
</dbReference>
<organism evidence="4 5">
    <name type="scientific">Mucilaginibacter calamicampi</name>
    <dbReference type="NCBI Taxonomy" id="1302352"/>
    <lineage>
        <taxon>Bacteria</taxon>
        <taxon>Pseudomonadati</taxon>
        <taxon>Bacteroidota</taxon>
        <taxon>Sphingobacteriia</taxon>
        <taxon>Sphingobacteriales</taxon>
        <taxon>Sphingobacteriaceae</taxon>
        <taxon>Mucilaginibacter</taxon>
    </lineage>
</organism>
<keyword evidence="2" id="KW-0732">Signal</keyword>
<accession>A0ABW2YTG7</accession>
<dbReference type="Pfam" id="PF07676">
    <property type="entry name" value="PD40"/>
    <property type="match status" value="1"/>
</dbReference>
<evidence type="ECO:0000259" key="3">
    <source>
        <dbReference type="Pfam" id="PF16472"/>
    </source>
</evidence>
<dbReference type="SUPFAM" id="SSF82171">
    <property type="entry name" value="DPP6 N-terminal domain-like"/>
    <property type="match status" value="1"/>
</dbReference>
<feature type="domain" description="Prolow-density lipoprotein receptor-related protein 1-like beta-propeller" evidence="3">
    <location>
        <begin position="348"/>
        <end position="422"/>
    </location>
</feature>
<dbReference type="Pfam" id="PF16472">
    <property type="entry name" value="DUF5050"/>
    <property type="match status" value="1"/>
</dbReference>
<dbReference type="PANTHER" id="PTHR36842:SF1">
    <property type="entry name" value="PROTEIN TOLB"/>
    <property type="match status" value="1"/>
</dbReference>
<gene>
    <name evidence="4" type="ORF">ACFQZS_04200</name>
</gene>
<comment type="caution">
    <text evidence="4">The sequence shown here is derived from an EMBL/GenBank/DDBJ whole genome shotgun (WGS) entry which is preliminary data.</text>
</comment>
<evidence type="ECO:0000313" key="5">
    <source>
        <dbReference type="Proteomes" id="UP001596958"/>
    </source>
</evidence>
<proteinExistence type="inferred from homology"/>
<reference evidence="5" key="1">
    <citation type="journal article" date="2019" name="Int. J. Syst. Evol. Microbiol.">
        <title>The Global Catalogue of Microorganisms (GCM) 10K type strain sequencing project: providing services to taxonomists for standard genome sequencing and annotation.</title>
        <authorList>
            <consortium name="The Broad Institute Genomics Platform"/>
            <consortium name="The Broad Institute Genome Sequencing Center for Infectious Disease"/>
            <person name="Wu L."/>
            <person name="Ma J."/>
        </authorList>
    </citation>
    <scope>NUCLEOTIDE SEQUENCE [LARGE SCALE GENOMIC DNA]</scope>
    <source>
        <strain evidence="5">CCUG 63418</strain>
    </source>
</reference>
<evidence type="ECO:0000256" key="2">
    <source>
        <dbReference type="SAM" id="SignalP"/>
    </source>
</evidence>
<dbReference type="InterPro" id="IPR011659">
    <property type="entry name" value="WD40"/>
</dbReference>
<sequence length="514" mass="57465">MIRKVFYFSALAIAISCSANAQSIGIFEGQGDVGNVKPKGTATYNAQNQQYTLTSSGANVWGTADAFHFLWRKIKGDFILTANVRFLPRKGASEYRKVGVMVRSNLNAGSKHVDVATHGGKLVAMQYRAKENDSTRQVISKVENADVIQLERRGNKYRMWVAKQGNPFTVDSMTTDAVEDEAYVGIFLCAHDAKAVEKAVFSNVRITVPNKLDFKPYTDYIGSNVEILDLATKNRRVIYQYNKSIQAPNWTRDGKKLLYNQDDLLYTYDLATNKPTLLNTGEVKRNNNDHVISFDGKRLAISSFGVRGGPDGGRSIGYVVPITGGEPKRITTVAPSYIHSWSPDDKAIVFMSTRNGNSDIYSVSPDGGTETRLTTDPAYDDGCEYTPDGKYIYFNSVRTGHMQIWRMKPDGSEQTQVTHSEFNDWFPHISPDGKFIVYISFLQNEVGPQDHPFYRHVYLQRMPISGGKPEVIAYLYGGQGTINTPSFSPDGKQVAFVSNTDLLFPLFPIEYQKK</sequence>
<feature type="chain" id="PRO_5046872551" description="Prolow-density lipoprotein receptor-related protein 1-like beta-propeller domain-containing protein" evidence="2">
    <location>
        <begin position="22"/>
        <end position="514"/>
    </location>
</feature>
<evidence type="ECO:0000313" key="4">
    <source>
        <dbReference type="EMBL" id="MFD0749331.1"/>
    </source>
</evidence>
<dbReference type="EMBL" id="JBHTHU010000002">
    <property type="protein sequence ID" value="MFD0749331.1"/>
    <property type="molecule type" value="Genomic_DNA"/>
</dbReference>
<dbReference type="Proteomes" id="UP001596958">
    <property type="component" value="Unassembled WGS sequence"/>
</dbReference>
<dbReference type="Gene3D" id="2.120.10.30">
    <property type="entry name" value="TolB, C-terminal domain"/>
    <property type="match status" value="1"/>
</dbReference>
<dbReference type="PROSITE" id="PS51257">
    <property type="entry name" value="PROKAR_LIPOPROTEIN"/>
    <property type="match status" value="1"/>
</dbReference>
<evidence type="ECO:0000256" key="1">
    <source>
        <dbReference type="ARBA" id="ARBA00009820"/>
    </source>
</evidence>
<name>A0ABW2YTG7_9SPHI</name>
<dbReference type="PANTHER" id="PTHR36842">
    <property type="entry name" value="PROTEIN TOLB HOMOLOG"/>
    <property type="match status" value="1"/>
</dbReference>
<dbReference type="RefSeq" id="WP_377097603.1">
    <property type="nucleotide sequence ID" value="NZ_JBHTHU010000002.1"/>
</dbReference>
<feature type="signal peptide" evidence="2">
    <location>
        <begin position="1"/>
        <end position="21"/>
    </location>
</feature>
<keyword evidence="5" id="KW-1185">Reference proteome</keyword>
<dbReference type="InterPro" id="IPR011042">
    <property type="entry name" value="6-blade_b-propeller_TolB-like"/>
</dbReference>